<accession>A0A518B7P8</accession>
<protein>
    <submittedName>
        <fullName evidence="1">Uncharacterized protein</fullName>
    </submittedName>
</protein>
<reference evidence="1 2" key="1">
    <citation type="submission" date="2019-02" db="EMBL/GenBank/DDBJ databases">
        <title>Deep-cultivation of Planctomycetes and their phenomic and genomic characterization uncovers novel biology.</title>
        <authorList>
            <person name="Wiegand S."/>
            <person name="Jogler M."/>
            <person name="Boedeker C."/>
            <person name="Pinto D."/>
            <person name="Vollmers J."/>
            <person name="Rivas-Marin E."/>
            <person name="Kohn T."/>
            <person name="Peeters S.H."/>
            <person name="Heuer A."/>
            <person name="Rast P."/>
            <person name="Oberbeckmann S."/>
            <person name="Bunk B."/>
            <person name="Jeske O."/>
            <person name="Meyerdierks A."/>
            <person name="Storesund J.E."/>
            <person name="Kallscheuer N."/>
            <person name="Luecker S."/>
            <person name="Lage O.M."/>
            <person name="Pohl T."/>
            <person name="Merkel B.J."/>
            <person name="Hornburger P."/>
            <person name="Mueller R.-W."/>
            <person name="Bruemmer F."/>
            <person name="Labrenz M."/>
            <person name="Spormann A.M."/>
            <person name="Op den Camp H."/>
            <person name="Overmann J."/>
            <person name="Amann R."/>
            <person name="Jetten M.S.M."/>
            <person name="Mascher T."/>
            <person name="Medema M.H."/>
            <person name="Devos D.P."/>
            <person name="Kaster A.-K."/>
            <person name="Ovreas L."/>
            <person name="Rohde M."/>
            <person name="Galperin M.Y."/>
            <person name="Jogler C."/>
        </authorList>
    </citation>
    <scope>NUCLEOTIDE SEQUENCE [LARGE SCALE GENOMIC DNA]</scope>
    <source>
        <strain evidence="1 2">Pan216</strain>
    </source>
</reference>
<gene>
    <name evidence="1" type="ORF">Pan216_38740</name>
</gene>
<dbReference type="AlphaFoldDB" id="A0A518B7P8"/>
<proteinExistence type="predicted"/>
<dbReference type="RefSeq" id="WP_145260130.1">
    <property type="nucleotide sequence ID" value="NZ_CP036279.1"/>
</dbReference>
<dbReference type="EMBL" id="CP036279">
    <property type="protein sequence ID" value="QDU63000.1"/>
    <property type="molecule type" value="Genomic_DNA"/>
</dbReference>
<dbReference type="Proteomes" id="UP000317093">
    <property type="component" value="Chromosome"/>
</dbReference>
<evidence type="ECO:0000313" key="2">
    <source>
        <dbReference type="Proteomes" id="UP000317093"/>
    </source>
</evidence>
<name>A0A518B7P8_9BACT</name>
<dbReference type="KEGG" id="knv:Pan216_38740"/>
<evidence type="ECO:0000313" key="1">
    <source>
        <dbReference type="EMBL" id="QDU63000.1"/>
    </source>
</evidence>
<sequence>MESFDPVTRARIVWLQEVVTSGEADHLAPFRLDPHRLVTHPDRFCRSLLIDLASGPSGPRCRHGIAQEELKVLHERWPDRGWKAAA</sequence>
<organism evidence="1 2">
    <name type="scientific">Kolteria novifilia</name>
    <dbReference type="NCBI Taxonomy" id="2527975"/>
    <lineage>
        <taxon>Bacteria</taxon>
        <taxon>Pseudomonadati</taxon>
        <taxon>Planctomycetota</taxon>
        <taxon>Planctomycetia</taxon>
        <taxon>Kolteriales</taxon>
        <taxon>Kolteriaceae</taxon>
        <taxon>Kolteria</taxon>
    </lineage>
</organism>
<keyword evidence="2" id="KW-1185">Reference proteome</keyword>